<name>A0A382FXQ2_9ZZZZ</name>
<feature type="non-terminal residue" evidence="1">
    <location>
        <position position="81"/>
    </location>
</feature>
<reference evidence="1" key="1">
    <citation type="submission" date="2018-05" db="EMBL/GenBank/DDBJ databases">
        <authorList>
            <person name="Lanie J.A."/>
            <person name="Ng W.-L."/>
            <person name="Kazmierczak K.M."/>
            <person name="Andrzejewski T.M."/>
            <person name="Davidsen T.M."/>
            <person name="Wayne K.J."/>
            <person name="Tettelin H."/>
            <person name="Glass J.I."/>
            <person name="Rusch D."/>
            <person name="Podicherti R."/>
            <person name="Tsui H.-C.T."/>
            <person name="Winkler M.E."/>
        </authorList>
    </citation>
    <scope>NUCLEOTIDE SEQUENCE</scope>
</reference>
<dbReference type="AlphaFoldDB" id="A0A382FXQ2"/>
<protein>
    <submittedName>
        <fullName evidence="1">Uncharacterized protein</fullName>
    </submittedName>
</protein>
<organism evidence="1">
    <name type="scientific">marine metagenome</name>
    <dbReference type="NCBI Taxonomy" id="408172"/>
    <lineage>
        <taxon>unclassified sequences</taxon>
        <taxon>metagenomes</taxon>
        <taxon>ecological metagenomes</taxon>
    </lineage>
</organism>
<gene>
    <name evidence="1" type="ORF">METZ01_LOCUS219565</name>
</gene>
<sequence length="81" mass="9548">MKFIILFTLSVLAGNTSAEWENPSERYVNSYKMFVDAKCPIPPDEMKHFVYFARDREALHNHPFLNNSRFEGAQIMYSWAQ</sequence>
<evidence type="ECO:0000313" key="1">
    <source>
        <dbReference type="EMBL" id="SVB66711.1"/>
    </source>
</evidence>
<proteinExistence type="predicted"/>
<accession>A0A382FXQ2</accession>
<dbReference type="EMBL" id="UINC01051957">
    <property type="protein sequence ID" value="SVB66711.1"/>
    <property type="molecule type" value="Genomic_DNA"/>
</dbReference>